<proteinExistence type="predicted"/>
<keyword evidence="2" id="KW-1133">Transmembrane helix</keyword>
<dbReference type="AlphaFoldDB" id="A0A915HS94"/>
<evidence type="ECO:0000256" key="2">
    <source>
        <dbReference type="SAM" id="Phobius"/>
    </source>
</evidence>
<feature type="transmembrane region" description="Helical" evidence="2">
    <location>
        <begin position="127"/>
        <end position="150"/>
    </location>
</feature>
<keyword evidence="2" id="KW-0472">Membrane</keyword>
<dbReference type="WBParaSite" id="nRc.2.0.1.t04798-RA">
    <property type="protein sequence ID" value="nRc.2.0.1.t04798-RA"/>
    <property type="gene ID" value="nRc.2.0.1.g04798"/>
</dbReference>
<dbReference type="Proteomes" id="UP000887565">
    <property type="component" value="Unplaced"/>
</dbReference>
<accession>A0A915HS94</accession>
<evidence type="ECO:0000256" key="1">
    <source>
        <dbReference type="SAM" id="MobiDB-lite"/>
    </source>
</evidence>
<feature type="region of interest" description="Disordered" evidence="1">
    <location>
        <begin position="180"/>
        <end position="200"/>
    </location>
</feature>
<name>A0A915HS94_ROMCU</name>
<evidence type="ECO:0000313" key="3">
    <source>
        <dbReference type="Proteomes" id="UP000887565"/>
    </source>
</evidence>
<sequence>MLLSNESGKKSPYVNDFGDSTYLCHFSIWKHSIKKQTIEDGRHSHSYEVIPNSSSNHINHSNHNSYSSELNSDGGTLTSLPKSNLTLFGLMIFMLIFCQPIQAKRLINDDETGYQSNKNALIGKNRWNFYDLVLVFSVLLISMIGWLFIVQIGPQKKKDSASHSIFHRNMLNSLCFPKSYQSQSNSRSNSHTKRKPIESN</sequence>
<feature type="transmembrane region" description="Helical" evidence="2">
    <location>
        <begin position="85"/>
        <end position="107"/>
    </location>
</feature>
<evidence type="ECO:0000313" key="4">
    <source>
        <dbReference type="WBParaSite" id="nRc.2.0.1.t04798-RA"/>
    </source>
</evidence>
<organism evidence="3 4">
    <name type="scientific">Romanomermis culicivorax</name>
    <name type="common">Nematode worm</name>
    <dbReference type="NCBI Taxonomy" id="13658"/>
    <lineage>
        <taxon>Eukaryota</taxon>
        <taxon>Metazoa</taxon>
        <taxon>Ecdysozoa</taxon>
        <taxon>Nematoda</taxon>
        <taxon>Enoplea</taxon>
        <taxon>Dorylaimia</taxon>
        <taxon>Mermithida</taxon>
        <taxon>Mermithoidea</taxon>
        <taxon>Mermithidae</taxon>
        <taxon>Romanomermis</taxon>
    </lineage>
</organism>
<protein>
    <submittedName>
        <fullName evidence="4">Uncharacterized protein</fullName>
    </submittedName>
</protein>
<reference evidence="4" key="1">
    <citation type="submission" date="2022-11" db="UniProtKB">
        <authorList>
            <consortium name="WormBaseParasite"/>
        </authorList>
    </citation>
    <scope>IDENTIFICATION</scope>
</reference>
<keyword evidence="3" id="KW-1185">Reference proteome</keyword>
<keyword evidence="2" id="KW-0812">Transmembrane</keyword>
<feature type="compositionally biased region" description="Low complexity" evidence="1">
    <location>
        <begin position="180"/>
        <end position="189"/>
    </location>
</feature>